<proteinExistence type="predicted"/>
<dbReference type="InterPro" id="IPR032710">
    <property type="entry name" value="NTF2-like_dom_sf"/>
</dbReference>
<dbReference type="EMBL" id="CAFAAH010000058">
    <property type="protein sequence ID" value="CAB4792605.1"/>
    <property type="molecule type" value="Genomic_DNA"/>
</dbReference>
<dbReference type="GO" id="GO:0030638">
    <property type="term" value="P:polyketide metabolic process"/>
    <property type="evidence" value="ECO:0007669"/>
    <property type="project" value="InterPro"/>
</dbReference>
<gene>
    <name evidence="1" type="ORF">UFOPK2996_00581</name>
    <name evidence="2" type="ORF">UFOPK3317_00374</name>
    <name evidence="3" type="ORF">UFOPK3974_00909</name>
    <name evidence="4" type="ORF">UFOPK4071_00982</name>
</gene>
<dbReference type="SUPFAM" id="SSF54427">
    <property type="entry name" value="NTF2-like"/>
    <property type="match status" value="1"/>
</dbReference>
<sequence>MGDKRPIDEVVAEHIQAEIDCDLDRTMETMADEPHLTVAPTLAGGFGSVAVREWYQNHFIGRFLPPDGEIINISQTVGETQVINEDVVRFTHTEVLDWILPGVKPTNMKVEIAMVVIVGVVDGKVTHEHIYWDQASLLAQIGLLDPTGLPIAVNHAAKILDPSLPNLIYPA</sequence>
<organism evidence="1">
    <name type="scientific">freshwater metagenome</name>
    <dbReference type="NCBI Taxonomy" id="449393"/>
    <lineage>
        <taxon>unclassified sequences</taxon>
        <taxon>metagenomes</taxon>
        <taxon>ecological metagenomes</taxon>
    </lineage>
</organism>
<accession>A0A6J6X8U3</accession>
<reference evidence="1" key="1">
    <citation type="submission" date="2020-05" db="EMBL/GenBank/DDBJ databases">
        <authorList>
            <person name="Chiriac C."/>
            <person name="Salcher M."/>
            <person name="Ghai R."/>
            <person name="Kavagutti S V."/>
        </authorList>
    </citation>
    <scope>NUCLEOTIDE SEQUENCE</scope>
</reference>
<dbReference type="PANTHER" id="PTHR38436:SF3">
    <property type="entry name" value="CARBOXYMETHYLENEBUTENOLIDASE-RELATED"/>
    <property type="match status" value="1"/>
</dbReference>
<evidence type="ECO:0000313" key="1">
    <source>
        <dbReference type="EMBL" id="CAB4792605.1"/>
    </source>
</evidence>
<dbReference type="EMBL" id="CAFBLK010000046">
    <property type="protein sequence ID" value="CAB4860359.1"/>
    <property type="molecule type" value="Genomic_DNA"/>
</dbReference>
<evidence type="ECO:0000313" key="4">
    <source>
        <dbReference type="EMBL" id="CAB5016049.1"/>
    </source>
</evidence>
<dbReference type="Gene3D" id="3.10.450.50">
    <property type="match status" value="1"/>
</dbReference>
<protein>
    <submittedName>
        <fullName evidence="1">Unannotated protein</fullName>
    </submittedName>
</protein>
<dbReference type="EMBL" id="CAFBOR010000120">
    <property type="protein sequence ID" value="CAB4990549.1"/>
    <property type="molecule type" value="Genomic_DNA"/>
</dbReference>
<dbReference type="InterPro" id="IPR009959">
    <property type="entry name" value="Cyclase_SnoaL-like"/>
</dbReference>
<evidence type="ECO:0000313" key="3">
    <source>
        <dbReference type="EMBL" id="CAB4990549.1"/>
    </source>
</evidence>
<evidence type="ECO:0000313" key="2">
    <source>
        <dbReference type="EMBL" id="CAB4860359.1"/>
    </source>
</evidence>
<dbReference type="PANTHER" id="PTHR38436">
    <property type="entry name" value="POLYKETIDE CYCLASE SNOAL-LIKE DOMAIN"/>
    <property type="match status" value="1"/>
</dbReference>
<name>A0A6J6X8U3_9ZZZZ</name>
<dbReference type="AlphaFoldDB" id="A0A6J6X8U3"/>
<dbReference type="EMBL" id="CAFBPF010000123">
    <property type="protein sequence ID" value="CAB5016049.1"/>
    <property type="molecule type" value="Genomic_DNA"/>
</dbReference>